<dbReference type="Gene3D" id="3.10.129.10">
    <property type="entry name" value="Hotdog Thioesterase"/>
    <property type="match status" value="2"/>
</dbReference>
<comment type="caution">
    <text evidence="1">The sequence shown here is derived from an EMBL/GenBank/DDBJ whole genome shotgun (WGS) entry which is preliminary data.</text>
</comment>
<reference evidence="1 2" key="1">
    <citation type="submission" date="2022-04" db="EMBL/GenBank/DDBJ databases">
        <title>Genome draft of Actinomadura sp. ATCC 31491.</title>
        <authorList>
            <person name="Shi X."/>
            <person name="Du Y."/>
        </authorList>
    </citation>
    <scope>NUCLEOTIDE SEQUENCE [LARGE SCALE GENOMIC DNA]</scope>
    <source>
        <strain evidence="1 2">ATCC 31491</strain>
    </source>
</reference>
<dbReference type="PANTHER" id="PTHR43664">
    <property type="entry name" value="MONOAMINE OXIDASE-RELATED"/>
    <property type="match status" value="1"/>
</dbReference>
<dbReference type="CDD" id="cd03451">
    <property type="entry name" value="FkbR2"/>
    <property type="match status" value="1"/>
</dbReference>
<gene>
    <name evidence="1" type="ORF">MF672_024505</name>
</gene>
<evidence type="ECO:0000313" key="1">
    <source>
        <dbReference type="EMBL" id="MCK2216929.1"/>
    </source>
</evidence>
<accession>A0ABT0FXE0</accession>
<evidence type="ECO:0000313" key="2">
    <source>
        <dbReference type="Proteomes" id="UP001317259"/>
    </source>
</evidence>
<keyword evidence="2" id="KW-1185">Reference proteome</keyword>
<name>A0ABT0FXE0_9ACTN</name>
<dbReference type="SUPFAM" id="SSF54637">
    <property type="entry name" value="Thioesterase/thiol ester dehydrase-isomerase"/>
    <property type="match status" value="2"/>
</dbReference>
<dbReference type="InterPro" id="IPR052342">
    <property type="entry name" value="MCH/BMMD"/>
</dbReference>
<dbReference type="RefSeq" id="WP_242382356.1">
    <property type="nucleotide sequence ID" value="NZ_JAKRKC020000001.1"/>
</dbReference>
<dbReference type="InterPro" id="IPR029069">
    <property type="entry name" value="HotDog_dom_sf"/>
</dbReference>
<protein>
    <submittedName>
        <fullName evidence="1">MaoC family dehydratase</fullName>
    </submittedName>
</protein>
<dbReference type="PANTHER" id="PTHR43664:SF1">
    <property type="entry name" value="BETA-METHYLMALYL-COA DEHYDRATASE"/>
    <property type="match status" value="1"/>
</dbReference>
<dbReference type="EMBL" id="JAKRKC020000001">
    <property type="protein sequence ID" value="MCK2216929.1"/>
    <property type="molecule type" value="Genomic_DNA"/>
</dbReference>
<sequence length="342" mass="36231">MSDAGARAGATTVAEGPYFDELETGQVFDGAPGLTLTAGHAAVHQAICGDRLRLPLDAHLCGQVTGGPPLAHPALVWDVAIGQSTLVTHHVKANLFYRGLAFRRFPVIGDTLRTRTEVVALRRNRPRPGRRPTGLAALRITTEDQEGRPVLDFWRCAMLPLRDPDARTARNGAHDDDLDAIGGEPAGDLAAAVAGWRLGRYAELVPGRHLAGLRAGERRLVTGGDVVSAAPELARLTLNLARAHHDAAGGRRLVYGGHTIGLALSQAVRALPELVTVVAWHGCDHLGPVHEGDTLSSEVLVERAEPLPGGGGLAHLRSLVAATGDDGARRDVLDWRFVAVFA</sequence>
<proteinExistence type="predicted"/>
<organism evidence="1 2">
    <name type="scientific">Actinomadura luzonensis</name>
    <dbReference type="NCBI Taxonomy" id="2805427"/>
    <lineage>
        <taxon>Bacteria</taxon>
        <taxon>Bacillati</taxon>
        <taxon>Actinomycetota</taxon>
        <taxon>Actinomycetes</taxon>
        <taxon>Streptosporangiales</taxon>
        <taxon>Thermomonosporaceae</taxon>
        <taxon>Actinomadura</taxon>
    </lineage>
</organism>
<dbReference type="Proteomes" id="UP001317259">
    <property type="component" value="Unassembled WGS sequence"/>
</dbReference>